<keyword evidence="1 6" id="KW-0489">Methyltransferase</keyword>
<evidence type="ECO:0000259" key="5">
    <source>
        <dbReference type="Pfam" id="PF08100"/>
    </source>
</evidence>
<feature type="domain" description="O-methyltransferase C-terminal" evidence="4">
    <location>
        <begin position="141"/>
        <end position="309"/>
    </location>
</feature>
<evidence type="ECO:0000313" key="7">
    <source>
        <dbReference type="Proteomes" id="UP000031501"/>
    </source>
</evidence>
<evidence type="ECO:0000256" key="1">
    <source>
        <dbReference type="ARBA" id="ARBA00022603"/>
    </source>
</evidence>
<dbReference type="Gene3D" id="1.10.10.10">
    <property type="entry name" value="Winged helix-like DNA-binding domain superfamily/Winged helix DNA-binding domain"/>
    <property type="match status" value="1"/>
</dbReference>
<dbReference type="EMBL" id="CP022433">
    <property type="protein sequence ID" value="ASN27121.1"/>
    <property type="molecule type" value="Genomic_DNA"/>
</dbReference>
<reference evidence="6 7" key="1">
    <citation type="submission" date="2017-07" db="EMBL/GenBank/DDBJ databases">
        <title>Genome sequence of Streptomyces pluripotens MUSC 137T.</title>
        <authorList>
            <person name="Ser H.-L."/>
            <person name="Lee L.-H."/>
        </authorList>
    </citation>
    <scope>NUCLEOTIDE SEQUENCE [LARGE SCALE GENOMIC DNA]</scope>
    <source>
        <strain evidence="6 7">MUSC 137</strain>
    </source>
</reference>
<dbReference type="RefSeq" id="WP_078859089.1">
    <property type="nucleotide sequence ID" value="NZ_CP021080.1"/>
</dbReference>
<evidence type="ECO:0000259" key="4">
    <source>
        <dbReference type="Pfam" id="PF00891"/>
    </source>
</evidence>
<feature type="domain" description="O-methyltransferase dimerisation" evidence="5">
    <location>
        <begin position="36"/>
        <end position="102"/>
    </location>
</feature>
<accession>A0A221P4D9</accession>
<dbReference type="GO" id="GO:0032259">
    <property type="term" value="P:methylation"/>
    <property type="evidence" value="ECO:0007669"/>
    <property type="project" value="UniProtKB-KW"/>
</dbReference>
<gene>
    <name evidence="6" type="ORF">LK07_27345</name>
</gene>
<dbReference type="Proteomes" id="UP000031501">
    <property type="component" value="Chromosome"/>
</dbReference>
<dbReference type="InterPro" id="IPR029063">
    <property type="entry name" value="SAM-dependent_MTases_sf"/>
</dbReference>
<dbReference type="GO" id="GO:0008171">
    <property type="term" value="F:O-methyltransferase activity"/>
    <property type="evidence" value="ECO:0007669"/>
    <property type="project" value="InterPro"/>
</dbReference>
<sequence length="348" mass="37526">MRFGLMASNPLEWLLVKFNLIARPVLDTQVAGTYAHAIMAAVKVGLFDALAAGPATAEKIAASCGTHPDSTAKLLPALAASGYLRTRGDQYELSPLSRKWLVTTSPHAVNDKLMLHYYELGLMQRADEYLRSGRPLDFHTGMSDEVWDSYQRGMKCLTTGQTNMVAKAIPVPEGATDMLDIGGSHGAYSVALCRRHPSLRAVVFDLPDAVRHAAPLLAEEGMGDRVRHQAGNALTDDFGEECYDTVVIIGVAHHFSDEQNRELTAKVARALRPGGAYTIAEFPAASGGGKTQQLAALRDFYFALASESGTWSPSQMASWQRAAGLRPAKPVRLAASGGLNLQSGYKPR</sequence>
<dbReference type="Pfam" id="PF08100">
    <property type="entry name" value="Dimerisation"/>
    <property type="match status" value="1"/>
</dbReference>
<dbReference type="Pfam" id="PF00891">
    <property type="entry name" value="Methyltransf_2"/>
    <property type="match status" value="1"/>
</dbReference>
<keyword evidence="2 6" id="KW-0808">Transferase</keyword>
<dbReference type="InterPro" id="IPR016461">
    <property type="entry name" value="COMT-like"/>
</dbReference>
<dbReference type="InterPro" id="IPR001077">
    <property type="entry name" value="COMT_C"/>
</dbReference>
<dbReference type="InterPro" id="IPR036390">
    <property type="entry name" value="WH_DNA-bd_sf"/>
</dbReference>
<dbReference type="SUPFAM" id="SSF46785">
    <property type="entry name" value="Winged helix' DNA-binding domain"/>
    <property type="match status" value="1"/>
</dbReference>
<dbReference type="PANTHER" id="PTHR43712:SF2">
    <property type="entry name" value="O-METHYLTRANSFERASE CICE"/>
    <property type="match status" value="1"/>
</dbReference>
<dbReference type="CDD" id="cd02440">
    <property type="entry name" value="AdoMet_MTases"/>
    <property type="match status" value="1"/>
</dbReference>
<dbReference type="PANTHER" id="PTHR43712">
    <property type="entry name" value="PUTATIVE (AFU_ORTHOLOGUE AFUA_4G14580)-RELATED"/>
    <property type="match status" value="1"/>
</dbReference>
<proteinExistence type="predicted"/>
<evidence type="ECO:0000256" key="2">
    <source>
        <dbReference type="ARBA" id="ARBA00022679"/>
    </source>
</evidence>
<dbReference type="SUPFAM" id="SSF53335">
    <property type="entry name" value="S-adenosyl-L-methionine-dependent methyltransferases"/>
    <property type="match status" value="1"/>
</dbReference>
<dbReference type="InterPro" id="IPR036388">
    <property type="entry name" value="WH-like_DNA-bd_sf"/>
</dbReference>
<dbReference type="OrthoDB" id="582216at2"/>
<dbReference type="PROSITE" id="PS51683">
    <property type="entry name" value="SAM_OMT_II"/>
    <property type="match status" value="1"/>
</dbReference>
<dbReference type="KEGG" id="splu:LK06_026190"/>
<dbReference type="AlphaFoldDB" id="A0A221P4D9"/>
<protein>
    <submittedName>
        <fullName evidence="6">SAM-dependent methyltransferase</fullName>
    </submittedName>
</protein>
<evidence type="ECO:0000256" key="3">
    <source>
        <dbReference type="ARBA" id="ARBA00022691"/>
    </source>
</evidence>
<name>A0A221P4D9_9ACTN</name>
<keyword evidence="3" id="KW-0949">S-adenosyl-L-methionine</keyword>
<keyword evidence="7" id="KW-1185">Reference proteome</keyword>
<organism evidence="6 7">
    <name type="scientific">Streptomyces pluripotens</name>
    <dbReference type="NCBI Taxonomy" id="1355015"/>
    <lineage>
        <taxon>Bacteria</taxon>
        <taxon>Bacillati</taxon>
        <taxon>Actinomycetota</taxon>
        <taxon>Actinomycetes</taxon>
        <taxon>Kitasatosporales</taxon>
        <taxon>Streptomycetaceae</taxon>
        <taxon>Streptomyces</taxon>
    </lineage>
</organism>
<dbReference type="GO" id="GO:0046983">
    <property type="term" value="F:protein dimerization activity"/>
    <property type="evidence" value="ECO:0007669"/>
    <property type="project" value="InterPro"/>
</dbReference>
<dbReference type="InterPro" id="IPR012967">
    <property type="entry name" value="COMT_dimerisation"/>
</dbReference>
<dbReference type="Gene3D" id="3.40.50.150">
    <property type="entry name" value="Vaccinia Virus protein VP39"/>
    <property type="match status" value="1"/>
</dbReference>
<evidence type="ECO:0000313" key="6">
    <source>
        <dbReference type="EMBL" id="ASN27121.1"/>
    </source>
</evidence>